<reference evidence="1" key="1">
    <citation type="submission" date="2022-07" db="EMBL/GenBank/DDBJ databases">
        <title>Genome Sequence of Physisporinus lineatus.</title>
        <authorList>
            <person name="Buettner E."/>
        </authorList>
    </citation>
    <scope>NUCLEOTIDE SEQUENCE</scope>
    <source>
        <strain evidence="1">VT162</strain>
    </source>
</reference>
<sequence>MQNHQIFYSDERTVIIIDYTKKVMQVYYEERLEYTFQASDLDYDGFVKTLPRGDELISKQLWCADRSDTDNRLFTNLRLVLTMCNKLTTTVNNDADALEDYFIKFENNPPPHAEVQAINELLNPNTPAIVLDSITWGCHAKLDQERSKYIKFHVYVWWMVQELKLSMWRRARAVDSIIDLYAKYIFNDY</sequence>
<name>A0AAD5URQ2_9APHY</name>
<gene>
    <name evidence="1" type="ORF">NLI96_g12752</name>
</gene>
<comment type="caution">
    <text evidence="1">The sequence shown here is derived from an EMBL/GenBank/DDBJ whole genome shotgun (WGS) entry which is preliminary data.</text>
</comment>
<dbReference type="Proteomes" id="UP001212997">
    <property type="component" value="Unassembled WGS sequence"/>
</dbReference>
<dbReference type="AlphaFoldDB" id="A0AAD5URQ2"/>
<accession>A0AAD5URQ2</accession>
<evidence type="ECO:0000313" key="1">
    <source>
        <dbReference type="EMBL" id="KAJ3473923.1"/>
    </source>
</evidence>
<proteinExistence type="predicted"/>
<keyword evidence="2" id="KW-1185">Reference proteome</keyword>
<evidence type="ECO:0000313" key="2">
    <source>
        <dbReference type="Proteomes" id="UP001212997"/>
    </source>
</evidence>
<organism evidence="1 2">
    <name type="scientific">Meripilus lineatus</name>
    <dbReference type="NCBI Taxonomy" id="2056292"/>
    <lineage>
        <taxon>Eukaryota</taxon>
        <taxon>Fungi</taxon>
        <taxon>Dikarya</taxon>
        <taxon>Basidiomycota</taxon>
        <taxon>Agaricomycotina</taxon>
        <taxon>Agaricomycetes</taxon>
        <taxon>Polyporales</taxon>
        <taxon>Meripilaceae</taxon>
        <taxon>Meripilus</taxon>
    </lineage>
</organism>
<dbReference type="EMBL" id="JANAWD010001207">
    <property type="protein sequence ID" value="KAJ3473923.1"/>
    <property type="molecule type" value="Genomic_DNA"/>
</dbReference>
<protein>
    <submittedName>
        <fullName evidence="1">Uncharacterized protein</fullName>
    </submittedName>
</protein>